<dbReference type="CDD" id="cd12195">
    <property type="entry name" value="CIPK_C"/>
    <property type="match status" value="1"/>
</dbReference>
<reference evidence="7 8" key="1">
    <citation type="submission" date="2020-10" db="EMBL/GenBank/DDBJ databases">
        <title>The Coptis chinensis genome and diversification of protoberbering-type alkaloids.</title>
        <authorList>
            <person name="Wang B."/>
            <person name="Shu S."/>
            <person name="Song C."/>
            <person name="Liu Y."/>
        </authorList>
    </citation>
    <scope>NUCLEOTIDE SEQUENCE [LARGE SCALE GENOMIC DNA]</scope>
    <source>
        <strain evidence="7">HL-2020</strain>
        <tissue evidence="7">Leaf</tissue>
    </source>
</reference>
<feature type="non-terminal residue" evidence="7">
    <location>
        <position position="121"/>
    </location>
</feature>
<sequence>ADGLLHTACGTLNYVAQERITIPDILENEWFKKGYRPPDFEQGEDVSLDDVVAVFNDSKGLVSRETRFTSQRPANEIMSKIEEAAKPLGFNVHKNNYKMKLKGDKTGRKGHLNATRYKMIP</sequence>
<keyword evidence="8" id="KW-1185">Reference proteome</keyword>
<keyword evidence="3" id="KW-0547">Nucleotide-binding</keyword>
<dbReference type="EMBL" id="JADFTS010000009">
    <property type="protein sequence ID" value="KAF9588705.1"/>
    <property type="molecule type" value="Genomic_DNA"/>
</dbReference>
<evidence type="ECO:0000313" key="8">
    <source>
        <dbReference type="Proteomes" id="UP000631114"/>
    </source>
</evidence>
<keyword evidence="4" id="KW-0418">Kinase</keyword>
<feature type="domain" description="NAF" evidence="6">
    <location>
        <begin position="60"/>
        <end position="94"/>
    </location>
</feature>
<protein>
    <recommendedName>
        <fullName evidence="6">NAF domain-containing protein</fullName>
    </recommendedName>
</protein>
<dbReference type="OrthoDB" id="1927112at2759"/>
<keyword evidence="1" id="KW-0723">Serine/threonine-protein kinase</keyword>
<accession>A0A835GY69</accession>
<evidence type="ECO:0000256" key="2">
    <source>
        <dbReference type="ARBA" id="ARBA00022679"/>
    </source>
</evidence>
<organism evidence="7 8">
    <name type="scientific">Coptis chinensis</name>
    <dbReference type="NCBI Taxonomy" id="261450"/>
    <lineage>
        <taxon>Eukaryota</taxon>
        <taxon>Viridiplantae</taxon>
        <taxon>Streptophyta</taxon>
        <taxon>Embryophyta</taxon>
        <taxon>Tracheophyta</taxon>
        <taxon>Spermatophyta</taxon>
        <taxon>Magnoliopsida</taxon>
        <taxon>Ranunculales</taxon>
        <taxon>Ranunculaceae</taxon>
        <taxon>Coptidoideae</taxon>
        <taxon>Coptis</taxon>
    </lineage>
</organism>
<dbReference type="GO" id="GO:0004674">
    <property type="term" value="F:protein serine/threonine kinase activity"/>
    <property type="evidence" value="ECO:0007669"/>
    <property type="project" value="UniProtKB-KW"/>
</dbReference>
<dbReference type="AlphaFoldDB" id="A0A835GY69"/>
<evidence type="ECO:0000256" key="4">
    <source>
        <dbReference type="ARBA" id="ARBA00022777"/>
    </source>
</evidence>
<dbReference type="InterPro" id="IPR004041">
    <property type="entry name" value="NAF_dom"/>
</dbReference>
<evidence type="ECO:0000256" key="5">
    <source>
        <dbReference type="ARBA" id="ARBA00022840"/>
    </source>
</evidence>
<proteinExistence type="predicted"/>
<dbReference type="GO" id="GO:0007165">
    <property type="term" value="P:signal transduction"/>
    <property type="evidence" value="ECO:0007669"/>
    <property type="project" value="InterPro"/>
</dbReference>
<dbReference type="Pfam" id="PF03822">
    <property type="entry name" value="NAF"/>
    <property type="match status" value="1"/>
</dbReference>
<evidence type="ECO:0000259" key="6">
    <source>
        <dbReference type="Pfam" id="PF03822"/>
    </source>
</evidence>
<name>A0A835GY69_9MAGN</name>
<dbReference type="GO" id="GO:0005524">
    <property type="term" value="F:ATP binding"/>
    <property type="evidence" value="ECO:0007669"/>
    <property type="project" value="UniProtKB-KW"/>
</dbReference>
<evidence type="ECO:0000256" key="1">
    <source>
        <dbReference type="ARBA" id="ARBA00022527"/>
    </source>
</evidence>
<evidence type="ECO:0000313" key="7">
    <source>
        <dbReference type="EMBL" id="KAF9588705.1"/>
    </source>
</evidence>
<dbReference type="Proteomes" id="UP000631114">
    <property type="component" value="Unassembled WGS sequence"/>
</dbReference>
<dbReference type="PANTHER" id="PTHR43895:SF145">
    <property type="entry name" value="CBL-INTERACTING SERINE_THREONINE-PROTEIN KINASE 9"/>
    <property type="match status" value="1"/>
</dbReference>
<keyword evidence="2" id="KW-0808">Transferase</keyword>
<comment type="caution">
    <text evidence="7">The sequence shown here is derived from an EMBL/GenBank/DDBJ whole genome shotgun (WGS) entry which is preliminary data.</text>
</comment>
<gene>
    <name evidence="7" type="ORF">IFM89_014581</name>
</gene>
<dbReference type="Gene3D" id="3.30.310.80">
    <property type="entry name" value="Kinase associated domain 1, KA1"/>
    <property type="match status" value="1"/>
</dbReference>
<evidence type="ECO:0000256" key="3">
    <source>
        <dbReference type="ARBA" id="ARBA00022741"/>
    </source>
</evidence>
<keyword evidence="5" id="KW-0067">ATP-binding</keyword>
<dbReference type="PANTHER" id="PTHR43895">
    <property type="entry name" value="CALCIUM/CALMODULIN-DEPENDENT PROTEIN KINASE KINASE-RELATED"/>
    <property type="match status" value="1"/>
</dbReference>